<evidence type="ECO:0000313" key="3">
    <source>
        <dbReference type="EMBL" id="GAA3677553.1"/>
    </source>
</evidence>
<dbReference type="Pfam" id="PF19086">
    <property type="entry name" value="Terpene_syn_C_2"/>
    <property type="match status" value="1"/>
</dbReference>
<reference evidence="4" key="1">
    <citation type="journal article" date="2019" name="Int. J. Syst. Evol. Microbiol.">
        <title>The Global Catalogue of Microorganisms (GCM) 10K type strain sequencing project: providing services to taxonomists for standard genome sequencing and annotation.</title>
        <authorList>
            <consortium name="The Broad Institute Genomics Platform"/>
            <consortium name="The Broad Institute Genome Sequencing Center for Infectious Disease"/>
            <person name="Wu L."/>
            <person name="Ma J."/>
        </authorList>
    </citation>
    <scope>NUCLEOTIDE SEQUENCE [LARGE SCALE GENOMIC DNA]</scope>
    <source>
        <strain evidence="4">JCM 17494</strain>
    </source>
</reference>
<dbReference type="EC" id="4.2.3.-" evidence="2"/>
<dbReference type="InterPro" id="IPR034686">
    <property type="entry name" value="Terpene_cyclase-like_2"/>
</dbReference>
<evidence type="ECO:0000256" key="1">
    <source>
        <dbReference type="ARBA" id="ARBA00023239"/>
    </source>
</evidence>
<dbReference type="Gene3D" id="1.10.600.10">
    <property type="entry name" value="Farnesyl Diphosphate Synthase"/>
    <property type="match status" value="1"/>
</dbReference>
<keyword evidence="1 2" id="KW-0456">Lyase</keyword>
<comment type="similarity">
    <text evidence="2">Belongs to the terpene synthase family.</text>
</comment>
<evidence type="ECO:0000313" key="4">
    <source>
        <dbReference type="Proteomes" id="UP001500711"/>
    </source>
</evidence>
<gene>
    <name evidence="3" type="ORF">GCM10022267_75510</name>
</gene>
<dbReference type="SUPFAM" id="SSF48576">
    <property type="entry name" value="Terpenoid synthases"/>
    <property type="match status" value="1"/>
</dbReference>
<dbReference type="EMBL" id="BAABBE010000032">
    <property type="protein sequence ID" value="GAA3677553.1"/>
    <property type="molecule type" value="Genomic_DNA"/>
</dbReference>
<dbReference type="InterPro" id="IPR008949">
    <property type="entry name" value="Isoprenoid_synthase_dom_sf"/>
</dbReference>
<dbReference type="RefSeq" id="WP_346135471.1">
    <property type="nucleotide sequence ID" value="NZ_BAABBE010000032.1"/>
</dbReference>
<dbReference type="PANTHER" id="PTHR35201">
    <property type="entry name" value="TERPENE SYNTHASE"/>
    <property type="match status" value="1"/>
</dbReference>
<comment type="caution">
    <text evidence="3">The sequence shown here is derived from an EMBL/GenBank/DDBJ whole genome shotgun (WGS) entry which is preliminary data.</text>
</comment>
<keyword evidence="2" id="KW-0479">Metal-binding</keyword>
<proteinExistence type="inferred from homology"/>
<comment type="cofactor">
    <cofactor evidence="2">
        <name>Mg(2+)</name>
        <dbReference type="ChEBI" id="CHEBI:18420"/>
    </cofactor>
</comment>
<dbReference type="Proteomes" id="UP001500711">
    <property type="component" value="Unassembled WGS sequence"/>
</dbReference>
<keyword evidence="4" id="KW-1185">Reference proteome</keyword>
<organism evidence="3 4">
    <name type="scientific">Lentzea roselyniae</name>
    <dbReference type="NCBI Taxonomy" id="531940"/>
    <lineage>
        <taxon>Bacteria</taxon>
        <taxon>Bacillati</taxon>
        <taxon>Actinomycetota</taxon>
        <taxon>Actinomycetes</taxon>
        <taxon>Pseudonocardiales</taxon>
        <taxon>Pseudonocardiaceae</taxon>
        <taxon>Lentzea</taxon>
    </lineage>
</organism>
<dbReference type="PANTHER" id="PTHR35201:SF4">
    <property type="entry name" value="BETA-PINACENE SYNTHASE-RELATED"/>
    <property type="match status" value="1"/>
</dbReference>
<keyword evidence="2" id="KW-0460">Magnesium</keyword>
<sequence length="324" mass="36802">MAINDLVRDFAIPAVQVADWHPEAESRTREWVREFGMVRSEAACEHFDAIGAGRLSAWVYPEARPEVRDIVTDWLSWLFVLDDQCDEGALGRDPGALDILLEPLHAVLSGRTTSSAPLARGLANICLRVRHHGTWWLRFRDHVRTYLLACRWEASNRAASRVPTLDAYIPHRRWAGSMLATLDLTELATGDLLAEQDWINPDYQEAVLAAADVVCWTDDVVAVDKELARGDVHNLVIVLANRHGVPWEKAIQTGKDMVARREQDFLEAERRLLADDPAMWERNLQGLRAWMRGHLDWGTETARYREVDTSHGTPDYIEELVLTP</sequence>
<name>A0ABP7C321_9PSEU</name>
<evidence type="ECO:0000256" key="2">
    <source>
        <dbReference type="RuleBase" id="RU366034"/>
    </source>
</evidence>
<protein>
    <recommendedName>
        <fullName evidence="2">Terpene synthase</fullName>
        <ecNumber evidence="2">4.2.3.-</ecNumber>
    </recommendedName>
</protein>
<accession>A0ABP7C321</accession>